<dbReference type="OrthoDB" id="1145at2"/>
<dbReference type="EMBL" id="PVNK01000261">
    <property type="protein sequence ID" value="PRP91016.1"/>
    <property type="molecule type" value="Genomic_DNA"/>
</dbReference>
<accession>A0A2S9XDS9</accession>
<reference evidence="2 3" key="1">
    <citation type="submission" date="2018-03" db="EMBL/GenBank/DDBJ databases">
        <title>Draft Genome Sequences of the Obligatory Marine Myxobacteria Enhygromyxa salina SWB005.</title>
        <authorList>
            <person name="Poehlein A."/>
            <person name="Moghaddam J.A."/>
            <person name="Harms H."/>
            <person name="Alanjari M."/>
            <person name="Koenig G.M."/>
            <person name="Daniel R."/>
            <person name="Schaeberle T.F."/>
        </authorList>
    </citation>
    <scope>NUCLEOTIDE SEQUENCE [LARGE SCALE GENOMIC DNA]</scope>
    <source>
        <strain evidence="2 3">SWB005</strain>
    </source>
</reference>
<organism evidence="2 3">
    <name type="scientific">Enhygromyxa salina</name>
    <dbReference type="NCBI Taxonomy" id="215803"/>
    <lineage>
        <taxon>Bacteria</taxon>
        <taxon>Pseudomonadati</taxon>
        <taxon>Myxococcota</taxon>
        <taxon>Polyangia</taxon>
        <taxon>Nannocystales</taxon>
        <taxon>Nannocystaceae</taxon>
        <taxon>Enhygromyxa</taxon>
    </lineage>
</organism>
<dbReference type="Pfam" id="PF04324">
    <property type="entry name" value="Fer2_BFD"/>
    <property type="match status" value="1"/>
</dbReference>
<dbReference type="Proteomes" id="UP000237968">
    <property type="component" value="Unassembled WGS sequence"/>
</dbReference>
<evidence type="ECO:0000313" key="2">
    <source>
        <dbReference type="EMBL" id="PRP91016.1"/>
    </source>
</evidence>
<dbReference type="InterPro" id="IPR007419">
    <property type="entry name" value="BFD-like_2Fe2S-bd_dom"/>
</dbReference>
<dbReference type="Gene3D" id="1.10.10.1100">
    <property type="entry name" value="BFD-like [2Fe-2S]-binding domain"/>
    <property type="match status" value="1"/>
</dbReference>
<evidence type="ECO:0000313" key="3">
    <source>
        <dbReference type="Proteomes" id="UP000237968"/>
    </source>
</evidence>
<gene>
    <name evidence="2" type="ORF">ENSA5_59280</name>
</gene>
<sequence length="98" mass="10801">MREEDPLVCHCLSVSEAEVVHAIRTGADSLEAVGRYCEAGTGCKSCHDPIRVLLQQEARRDLARSRAPKSLRQLSLFDELVDDAGGRRQSAPMGSHKR</sequence>
<comment type="caution">
    <text evidence="2">The sequence shown here is derived from an EMBL/GenBank/DDBJ whole genome shotgun (WGS) entry which is preliminary data.</text>
</comment>
<dbReference type="InterPro" id="IPR041854">
    <property type="entry name" value="BFD-like_2Fe2S-bd_dom_sf"/>
</dbReference>
<proteinExistence type="predicted"/>
<evidence type="ECO:0000259" key="1">
    <source>
        <dbReference type="Pfam" id="PF04324"/>
    </source>
</evidence>
<dbReference type="AlphaFoldDB" id="A0A2S9XDS9"/>
<protein>
    <submittedName>
        <fullName evidence="2">BFD-like [2Fe-2S] binding domain protein</fullName>
    </submittedName>
</protein>
<name>A0A2S9XDS9_9BACT</name>
<keyword evidence="3" id="KW-1185">Reference proteome</keyword>
<feature type="domain" description="BFD-like [2Fe-2S]-binding" evidence="1">
    <location>
        <begin position="7"/>
        <end position="55"/>
    </location>
</feature>